<reference evidence="2" key="1">
    <citation type="submission" date="2022-05" db="EMBL/GenBank/DDBJ databases">
        <title>Novel bacterial taxa in a minimal lignocellulolytic consortium and its capacity to transform plastics disclosed by genome-resolved metagenomics.</title>
        <authorList>
            <person name="Rodriguez C.A.D."/>
            <person name="Diaz-Garcia L."/>
            <person name="Herrera K."/>
            <person name="Tarazona N.A."/>
            <person name="Sproer C."/>
            <person name="Overmann J."/>
            <person name="Jimenez D.J."/>
        </authorList>
    </citation>
    <scope>NUCLEOTIDE SEQUENCE</scope>
    <source>
        <strain evidence="2">MAG5</strain>
    </source>
</reference>
<keyword evidence="1" id="KW-1133">Transmembrane helix</keyword>
<evidence type="ECO:0000256" key="1">
    <source>
        <dbReference type="SAM" id="Phobius"/>
    </source>
</evidence>
<name>A0A9J6ZEF7_9BACL</name>
<gene>
    <name evidence="2" type="ORF">NAG76_22425</name>
</gene>
<accession>A0A9J6ZEF7</accession>
<organism evidence="2 3">
    <name type="scientific">Candidatus Pristimantibacillus lignocellulolyticus</name>
    <dbReference type="NCBI Taxonomy" id="2994561"/>
    <lineage>
        <taxon>Bacteria</taxon>
        <taxon>Bacillati</taxon>
        <taxon>Bacillota</taxon>
        <taxon>Bacilli</taxon>
        <taxon>Bacillales</taxon>
        <taxon>Paenibacillaceae</taxon>
        <taxon>Candidatus Pristimantibacillus</taxon>
    </lineage>
</organism>
<keyword evidence="1" id="KW-0472">Membrane</keyword>
<dbReference type="EMBL" id="CP097899">
    <property type="protein sequence ID" value="URN94538.1"/>
    <property type="molecule type" value="Genomic_DNA"/>
</dbReference>
<proteinExistence type="predicted"/>
<feature type="transmembrane region" description="Helical" evidence="1">
    <location>
        <begin position="159"/>
        <end position="175"/>
    </location>
</feature>
<feature type="transmembrane region" description="Helical" evidence="1">
    <location>
        <begin position="57"/>
        <end position="77"/>
    </location>
</feature>
<dbReference type="AlphaFoldDB" id="A0A9J6ZEF7"/>
<keyword evidence="1" id="KW-0812">Transmembrane</keyword>
<feature type="transmembrane region" description="Helical" evidence="1">
    <location>
        <begin position="89"/>
        <end position="107"/>
    </location>
</feature>
<feature type="transmembrane region" description="Helical" evidence="1">
    <location>
        <begin position="34"/>
        <end position="51"/>
    </location>
</feature>
<dbReference type="Proteomes" id="UP001056756">
    <property type="component" value="Chromosome"/>
</dbReference>
<protein>
    <submittedName>
        <fullName evidence="2">Uncharacterized protein</fullName>
    </submittedName>
</protein>
<feature type="transmembrane region" description="Helical" evidence="1">
    <location>
        <begin position="119"/>
        <end position="139"/>
    </location>
</feature>
<dbReference type="KEGG" id="plig:NAG76_22425"/>
<evidence type="ECO:0000313" key="2">
    <source>
        <dbReference type="EMBL" id="URN94538.1"/>
    </source>
</evidence>
<evidence type="ECO:0000313" key="3">
    <source>
        <dbReference type="Proteomes" id="UP001056756"/>
    </source>
</evidence>
<feature type="transmembrane region" description="Helical" evidence="1">
    <location>
        <begin position="6"/>
        <end position="22"/>
    </location>
</feature>
<feature type="transmembrane region" description="Helical" evidence="1">
    <location>
        <begin position="181"/>
        <end position="197"/>
    </location>
</feature>
<sequence>MGTIIGFFFFSAIEGISIYFMTMSTFRLKQFKHINAFMPFMAVMISQSFFLREEVHLSFIAPILSLLIFILFFTLYLKIPLIWSSIITFVCYTAFGCIQWVLLEIFFGDIQTMNNTASGGYILQSITAIVQFFIAFILLRYRFGFVVDFEKLRFKIEHYITITMIIATIVSMVLTSFSNKAMIIIALSFMYFLFFAIRKEREQ</sequence>